<dbReference type="PANTHER" id="PTHR30222">
    <property type="entry name" value="SPERMIDINE/PUTRESCINE-BINDING PERIPLASMIC PROTEIN"/>
    <property type="match status" value="1"/>
</dbReference>
<dbReference type="InterPro" id="IPR001188">
    <property type="entry name" value="Sperm_putr-bd"/>
</dbReference>
<proteinExistence type="inferred from homology"/>
<dbReference type="InterPro" id="IPR006061">
    <property type="entry name" value="SBP_1_CS"/>
</dbReference>
<evidence type="ECO:0000256" key="6">
    <source>
        <dbReference type="SAM" id="SignalP"/>
    </source>
</evidence>
<evidence type="ECO:0000256" key="5">
    <source>
        <dbReference type="ARBA" id="ARBA00022764"/>
    </source>
</evidence>
<evidence type="ECO:0000256" key="2">
    <source>
        <dbReference type="ARBA" id="ARBA00008520"/>
    </source>
</evidence>
<evidence type="ECO:0000313" key="7">
    <source>
        <dbReference type="EMBL" id="MEP0816812.1"/>
    </source>
</evidence>
<dbReference type="Gene3D" id="3.40.190.10">
    <property type="entry name" value="Periplasmic binding protein-like II"/>
    <property type="match status" value="2"/>
</dbReference>
<comment type="subcellular location">
    <subcellularLocation>
        <location evidence="1">Periplasm</location>
    </subcellularLocation>
</comment>
<keyword evidence="3" id="KW-0813">Transport</keyword>
<dbReference type="PROSITE" id="PS01037">
    <property type="entry name" value="SBP_BACTERIAL_1"/>
    <property type="match status" value="1"/>
</dbReference>
<gene>
    <name evidence="7" type="ORF">NC998_06860</name>
</gene>
<evidence type="ECO:0000256" key="1">
    <source>
        <dbReference type="ARBA" id="ARBA00004418"/>
    </source>
</evidence>
<accession>A0ABV0J4V9</accession>
<keyword evidence="4 6" id="KW-0732">Signal</keyword>
<dbReference type="CDD" id="cd13590">
    <property type="entry name" value="PBP2_PotD_PotF_like"/>
    <property type="match status" value="1"/>
</dbReference>
<name>A0ABV0J4V9_9CYAN</name>
<comment type="caution">
    <text evidence="7">The sequence shown here is derived from an EMBL/GenBank/DDBJ whole genome shotgun (WGS) entry which is preliminary data.</text>
</comment>
<evidence type="ECO:0000313" key="8">
    <source>
        <dbReference type="Proteomes" id="UP001464891"/>
    </source>
</evidence>
<dbReference type="Proteomes" id="UP001464891">
    <property type="component" value="Unassembled WGS sequence"/>
</dbReference>
<dbReference type="SUPFAM" id="SSF53850">
    <property type="entry name" value="Periplasmic binding protein-like II"/>
    <property type="match status" value="1"/>
</dbReference>
<dbReference type="InterPro" id="IPR006311">
    <property type="entry name" value="TAT_signal"/>
</dbReference>
<keyword evidence="8" id="KW-1185">Reference proteome</keyword>
<dbReference type="Pfam" id="PF13416">
    <property type="entry name" value="SBP_bac_8"/>
    <property type="match status" value="1"/>
</dbReference>
<dbReference type="EMBL" id="JAMPKM010000003">
    <property type="protein sequence ID" value="MEP0816812.1"/>
    <property type="molecule type" value="Genomic_DNA"/>
</dbReference>
<sequence length="362" mass="40567">MSTRRQFLNTTASALSGLALSSCGWTLAQVRQSAAQPGTSNKLYIYTWSNYTDEDLLKSFSEQTGIEVITNVFDSNESMLAKIRAGGGSEYSIISPSDYMVRQMSEIGLLSELDHNRLSGLNQLLPRFQNPVYDPGNRYSIPISWGTTGLIYNAQKLKEPPTDWNYLWDNQKQLTQRITLINDVREVMGATLRMLGYSYNSTQPAQLEQAYEKLAALKPAIATFTSDAWRDQMVAGDLWLAMGYSADAIKTAQDNPNLKYVIPRSGTSLWTDTMVIPKSAPNPEAAYAWLNFILQPSIMAQVCYRLKFATPNRAAIAQLPADIRNNTNLFPPESLLTKCEQIAPIGQFSEVYDRYWTQLTSS</sequence>
<dbReference type="PANTHER" id="PTHR30222:SF17">
    <property type="entry name" value="SPERMIDINE_PUTRESCINE-BINDING PERIPLASMIC PROTEIN"/>
    <property type="match status" value="1"/>
</dbReference>
<comment type="similarity">
    <text evidence="2">Belongs to the bacterial solute-binding protein 1 family.</text>
</comment>
<dbReference type="PROSITE" id="PS51257">
    <property type="entry name" value="PROKAR_LIPOPROTEIN"/>
    <property type="match status" value="1"/>
</dbReference>
<evidence type="ECO:0000256" key="3">
    <source>
        <dbReference type="ARBA" id="ARBA00022448"/>
    </source>
</evidence>
<dbReference type="PRINTS" id="PR00909">
    <property type="entry name" value="SPERMDNBNDNG"/>
</dbReference>
<evidence type="ECO:0000256" key="4">
    <source>
        <dbReference type="ARBA" id="ARBA00022729"/>
    </source>
</evidence>
<keyword evidence="5" id="KW-0574">Periplasm</keyword>
<dbReference type="InterPro" id="IPR006059">
    <property type="entry name" value="SBP"/>
</dbReference>
<dbReference type="RefSeq" id="WP_190438922.1">
    <property type="nucleotide sequence ID" value="NZ_JAMPKM010000003.1"/>
</dbReference>
<dbReference type="PROSITE" id="PS51318">
    <property type="entry name" value="TAT"/>
    <property type="match status" value="1"/>
</dbReference>
<feature type="signal peptide" evidence="6">
    <location>
        <begin position="1"/>
        <end position="28"/>
    </location>
</feature>
<organism evidence="7 8">
    <name type="scientific">Trichocoleus desertorum GB2-A4</name>
    <dbReference type="NCBI Taxonomy" id="2933944"/>
    <lineage>
        <taxon>Bacteria</taxon>
        <taxon>Bacillati</taxon>
        <taxon>Cyanobacteriota</taxon>
        <taxon>Cyanophyceae</taxon>
        <taxon>Leptolyngbyales</taxon>
        <taxon>Trichocoleusaceae</taxon>
        <taxon>Trichocoleus</taxon>
    </lineage>
</organism>
<reference evidence="7 8" key="1">
    <citation type="submission" date="2022-04" db="EMBL/GenBank/DDBJ databases">
        <title>Positive selection, recombination, and allopatry shape intraspecific diversity of widespread and dominant cyanobacteria.</title>
        <authorList>
            <person name="Wei J."/>
            <person name="Shu W."/>
            <person name="Hu C."/>
        </authorList>
    </citation>
    <scope>NUCLEOTIDE SEQUENCE [LARGE SCALE GENOMIC DNA]</scope>
    <source>
        <strain evidence="7 8">GB2-A4</strain>
    </source>
</reference>
<protein>
    <submittedName>
        <fullName evidence="7">Spermidine/putrescine ABC transporter substrate-binding protein</fullName>
    </submittedName>
</protein>
<dbReference type="PIRSF" id="PIRSF019574">
    <property type="entry name" value="Periplasmic_polyamine_BP"/>
    <property type="match status" value="1"/>
</dbReference>
<feature type="chain" id="PRO_5045570455" evidence="6">
    <location>
        <begin position="29"/>
        <end position="362"/>
    </location>
</feature>